<keyword evidence="3" id="KW-1185">Reference proteome</keyword>
<dbReference type="Proteomes" id="UP000765509">
    <property type="component" value="Unassembled WGS sequence"/>
</dbReference>
<reference evidence="2" key="1">
    <citation type="submission" date="2021-03" db="EMBL/GenBank/DDBJ databases">
        <title>Draft genome sequence of rust myrtle Austropuccinia psidii MF-1, a brazilian biotype.</title>
        <authorList>
            <person name="Quecine M.C."/>
            <person name="Pachon D.M.R."/>
            <person name="Bonatelli M.L."/>
            <person name="Correr F.H."/>
            <person name="Franceschini L.M."/>
            <person name="Leite T.F."/>
            <person name="Margarido G.R.A."/>
            <person name="Almeida C.A."/>
            <person name="Ferrarezi J.A."/>
            <person name="Labate C.A."/>
        </authorList>
    </citation>
    <scope>NUCLEOTIDE SEQUENCE</scope>
    <source>
        <strain evidence="2">MF-1</strain>
    </source>
</reference>
<comment type="caution">
    <text evidence="2">The sequence shown here is derived from an EMBL/GenBank/DDBJ whole genome shotgun (WGS) entry which is preliminary data.</text>
</comment>
<gene>
    <name evidence="2" type="ORF">O181_056685</name>
</gene>
<proteinExistence type="predicted"/>
<organism evidence="2 3">
    <name type="scientific">Austropuccinia psidii MF-1</name>
    <dbReference type="NCBI Taxonomy" id="1389203"/>
    <lineage>
        <taxon>Eukaryota</taxon>
        <taxon>Fungi</taxon>
        <taxon>Dikarya</taxon>
        <taxon>Basidiomycota</taxon>
        <taxon>Pucciniomycotina</taxon>
        <taxon>Pucciniomycetes</taxon>
        <taxon>Pucciniales</taxon>
        <taxon>Sphaerophragmiaceae</taxon>
        <taxon>Austropuccinia</taxon>
    </lineage>
</organism>
<evidence type="ECO:0000256" key="1">
    <source>
        <dbReference type="SAM" id="MobiDB-lite"/>
    </source>
</evidence>
<sequence length="134" mass="14946">MPKPTTFSRPYPSAKMDRTPKKLPVRKRGGGRPGVILESYKGRLVVGDCAAIIHIQRCTQLSCPSAALEASSNRSDNGWCCCELRGRPRNSDLYLWVTAPYWISVDANWNTVSCHSTNFLFFSFLLSSFSGILL</sequence>
<evidence type="ECO:0000313" key="3">
    <source>
        <dbReference type="Proteomes" id="UP000765509"/>
    </source>
</evidence>
<feature type="region of interest" description="Disordered" evidence="1">
    <location>
        <begin position="1"/>
        <end position="30"/>
    </location>
</feature>
<protein>
    <submittedName>
        <fullName evidence="2">Uncharacterized protein</fullName>
    </submittedName>
</protein>
<dbReference type="EMBL" id="AVOT02025599">
    <property type="protein sequence ID" value="MBW0516970.1"/>
    <property type="molecule type" value="Genomic_DNA"/>
</dbReference>
<dbReference type="AlphaFoldDB" id="A0A9Q3HWB3"/>
<accession>A0A9Q3HWB3</accession>
<feature type="compositionally biased region" description="Basic residues" evidence="1">
    <location>
        <begin position="21"/>
        <end position="30"/>
    </location>
</feature>
<evidence type="ECO:0000313" key="2">
    <source>
        <dbReference type="EMBL" id="MBW0516970.1"/>
    </source>
</evidence>
<name>A0A9Q3HWB3_9BASI</name>